<feature type="signal peptide" evidence="2">
    <location>
        <begin position="1"/>
        <end position="21"/>
    </location>
</feature>
<sequence>MKSILSRAFLAVLLLVCPARGESMLQYFNTSWAEITRKMPELAEAGYQSLWLPPPTKASGGLSVGYDVWDRFDLGSKDQRGTVRTRYGTEAELLELVRVAHRFGIRVYFDNVMNHNAFDIPKYNADTPADIYPGFVPEDFHLRRTEDGFYRKWDNTRDWNDAWQVQNLGLSDLLDIATEPGPTNFNHGAYEGSTIPKAKFIRHPNHPEYYCYDASGNYVGFGTGNGLTTAYLNAHPEAYSERVEDMLNRAARWQLDRTKADGFRLDAVKHTPADFFGATYGDDKNSSDYGYLGQAQRQFNITRGFSDPNHRDSVFNTEQGRDDAMMFGEHLGQPPAYGPYIDAGMRLVDNDLRSNLNNLLGNPSSGLNNYQYAGTGGFPDSVAVMHAQSHDSDYANRRELQHAIYFTRAGMGLVYTDGNYHAGVLGGSGGAFPRHANTAFLGQWGDQRIPNLLKIHQDFARGWQKGVSGGADLITYERVDKRENGGMSDAAGVTMLMAVNDNYASGVPLTGGTSFPSTGGGGAENNPNTGDEYLYQYARGDASQLGFYKYASDLSSAVVPSGSYFAFAPRTPEASDLWKNAGGAPISIYENDRPVGSVTVTRRDGSDGDAGFNPYGLPDAVTNDYAYQVEIPRVTSATDLRFVVRADGSAENVLLRLDGGIDLNGTRPGTDPFYRDHPPAVSTDGFNGYEQPSFVKRTGPEKFAAVNTARNIIGSSGAETFTVGGAVVNGGGTNPAYQDSAQFVYHDPAAPAPDGGTQVDNTGSGLEFWVKTNTGLDGYKAFLYYTNDGTNPEGAGGEGLGTTRVIQLPYNTDFAGGSWFKAVLAPVPPGTLKYKISALRESAGGSPLASVYPSGPGSVARKLRMMTVFHIDNFNATQAVHAPHNDYGGSETGLAEGFHVLRARTFLKRPGKTSLYNTVTQTFYYDAERASGQIVYPSADGGTVGGSEYGVVVRADQSTTEVWYKIDDGDPTNNDSTTASNNGNGTWVRASEVTPGATIAPADTRHTREFRFNYVNIPASGTGTISVRLKEPGSSADNALSDVAGHFTTLIRTVNTSGPDLRVFVAYPQDDGSAIDDDYVLKVYFSKSLADGLGEAELKARFTVRYGADDTWNGTGPVLAPAALSIVYNETTAYHALAFKLPDLYDGRPDFLHRVEITHARPSPWVGLTASRRVKFLPGDTLPPAPNPPVPALALFGTVVGNQVSFNWAAASDPGGGLTGYHLQIGSTLDGVDLFDAPTTATNQSVTVPYGTTVYARVRQINGAGIQGPYSSSSIPVLVLSPFADNDGDGQSNAAEHTAGTHPLSSSSALKATAIALSGNDVNITVATVPGKKYQLEASATLASGSWTGVGEPVTASGSSTVMTHGGGAGENRRFYRARVVP</sequence>
<evidence type="ECO:0000256" key="2">
    <source>
        <dbReference type="SAM" id="SignalP"/>
    </source>
</evidence>
<evidence type="ECO:0000259" key="3">
    <source>
        <dbReference type="PROSITE" id="PS50853"/>
    </source>
</evidence>
<dbReference type="InterPro" id="IPR017853">
    <property type="entry name" value="GH"/>
</dbReference>
<dbReference type="Gene3D" id="2.60.40.10">
    <property type="entry name" value="Immunoglobulins"/>
    <property type="match status" value="1"/>
</dbReference>
<name>A0A934R640_9BACT</name>
<dbReference type="InterPro" id="IPR036116">
    <property type="entry name" value="FN3_sf"/>
</dbReference>
<evidence type="ECO:0000313" key="4">
    <source>
        <dbReference type="EMBL" id="MBK1817901.1"/>
    </source>
</evidence>
<accession>A0A934R640</accession>
<dbReference type="Gene3D" id="3.20.20.80">
    <property type="entry name" value="Glycosidases"/>
    <property type="match status" value="2"/>
</dbReference>
<evidence type="ECO:0000313" key="5">
    <source>
        <dbReference type="Proteomes" id="UP000600139"/>
    </source>
</evidence>
<dbReference type="RefSeq" id="WP_200352826.1">
    <property type="nucleotide sequence ID" value="NZ_BAABHZ010000001.1"/>
</dbReference>
<keyword evidence="5" id="KW-1185">Reference proteome</keyword>
<reference evidence="4" key="1">
    <citation type="submission" date="2021-01" db="EMBL/GenBank/DDBJ databases">
        <title>Modified the classification status of verrucomicrobia.</title>
        <authorList>
            <person name="Feng X."/>
        </authorList>
    </citation>
    <scope>NUCLEOTIDE SEQUENCE</scope>
    <source>
        <strain evidence="4">JCM 18052</strain>
    </source>
</reference>
<gene>
    <name evidence="4" type="ORF">JIN84_19930</name>
</gene>
<protein>
    <recommendedName>
        <fullName evidence="3">Fibronectin type-III domain-containing protein</fullName>
    </recommendedName>
</protein>
<organism evidence="4 5">
    <name type="scientific">Luteolibacter yonseiensis</name>
    <dbReference type="NCBI Taxonomy" id="1144680"/>
    <lineage>
        <taxon>Bacteria</taxon>
        <taxon>Pseudomonadati</taxon>
        <taxon>Verrucomicrobiota</taxon>
        <taxon>Verrucomicrobiia</taxon>
        <taxon>Verrucomicrobiales</taxon>
        <taxon>Verrucomicrobiaceae</taxon>
        <taxon>Luteolibacter</taxon>
    </lineage>
</organism>
<dbReference type="InterPro" id="IPR006047">
    <property type="entry name" value="GH13_cat_dom"/>
</dbReference>
<dbReference type="PANTHER" id="PTHR10357">
    <property type="entry name" value="ALPHA-AMYLASE FAMILY MEMBER"/>
    <property type="match status" value="1"/>
</dbReference>
<dbReference type="Proteomes" id="UP000600139">
    <property type="component" value="Unassembled WGS sequence"/>
</dbReference>
<dbReference type="GO" id="GO:0004556">
    <property type="term" value="F:alpha-amylase activity"/>
    <property type="evidence" value="ECO:0007669"/>
    <property type="project" value="TreeGrafter"/>
</dbReference>
<dbReference type="PANTHER" id="PTHR10357:SF179">
    <property type="entry name" value="NEUTRAL AND BASIC AMINO ACID TRANSPORT PROTEIN RBAT"/>
    <property type="match status" value="1"/>
</dbReference>
<feature type="chain" id="PRO_5037529674" description="Fibronectin type-III domain-containing protein" evidence="2">
    <location>
        <begin position="22"/>
        <end position="1382"/>
    </location>
</feature>
<dbReference type="SUPFAM" id="SSF49265">
    <property type="entry name" value="Fibronectin type III"/>
    <property type="match status" value="1"/>
</dbReference>
<proteinExistence type="predicted"/>
<feature type="domain" description="Fibronectin type-III" evidence="3">
    <location>
        <begin position="1188"/>
        <end position="1282"/>
    </location>
</feature>
<dbReference type="InterPro" id="IPR003961">
    <property type="entry name" value="FN3_dom"/>
</dbReference>
<keyword evidence="2" id="KW-0732">Signal</keyword>
<dbReference type="Pfam" id="PF00128">
    <property type="entry name" value="Alpha-amylase"/>
    <property type="match status" value="1"/>
</dbReference>
<dbReference type="EMBL" id="JAENIK010000012">
    <property type="protein sequence ID" value="MBK1817901.1"/>
    <property type="molecule type" value="Genomic_DNA"/>
</dbReference>
<dbReference type="GO" id="GO:0009313">
    <property type="term" value="P:oligosaccharide catabolic process"/>
    <property type="evidence" value="ECO:0007669"/>
    <property type="project" value="TreeGrafter"/>
</dbReference>
<comment type="caution">
    <text evidence="4">The sequence shown here is derived from an EMBL/GenBank/DDBJ whole genome shotgun (WGS) entry which is preliminary data.</text>
</comment>
<evidence type="ECO:0000256" key="1">
    <source>
        <dbReference type="SAM" id="MobiDB-lite"/>
    </source>
</evidence>
<dbReference type="SMART" id="SM00642">
    <property type="entry name" value="Aamy"/>
    <property type="match status" value="1"/>
</dbReference>
<dbReference type="PROSITE" id="PS50853">
    <property type="entry name" value="FN3"/>
    <property type="match status" value="1"/>
</dbReference>
<dbReference type="SUPFAM" id="SSF51445">
    <property type="entry name" value="(Trans)glycosidases"/>
    <property type="match status" value="1"/>
</dbReference>
<dbReference type="InterPro" id="IPR013783">
    <property type="entry name" value="Ig-like_fold"/>
</dbReference>
<feature type="region of interest" description="Disordered" evidence="1">
    <location>
        <begin position="1347"/>
        <end position="1368"/>
    </location>
</feature>